<dbReference type="GeneID" id="66080577"/>
<sequence>MSSATWRSVFTFNKYSQITANAVRASLKETERLATEKRGLTALRYQKWDDGKPGEQVLLNPVKEESPEKKQAVV</sequence>
<dbReference type="PANTHER" id="PTHR12448:SF0">
    <property type="entry name" value="ATP SYNTHASE SUBUNIT EPSILON, MITOCHONDRIAL"/>
    <property type="match status" value="1"/>
</dbReference>
<dbReference type="KEGG" id="more:E1B28_011502"/>
<dbReference type="GO" id="GO:0005743">
    <property type="term" value="C:mitochondrial inner membrane"/>
    <property type="evidence" value="ECO:0007669"/>
    <property type="project" value="InterPro"/>
</dbReference>
<gene>
    <name evidence="3" type="ORF">E1B28_011502</name>
</gene>
<organism evidence="3 4">
    <name type="scientific">Marasmius oreades</name>
    <name type="common">fairy-ring Marasmius</name>
    <dbReference type="NCBI Taxonomy" id="181124"/>
    <lineage>
        <taxon>Eukaryota</taxon>
        <taxon>Fungi</taxon>
        <taxon>Dikarya</taxon>
        <taxon>Basidiomycota</taxon>
        <taxon>Agaricomycotina</taxon>
        <taxon>Agaricomycetes</taxon>
        <taxon>Agaricomycetidae</taxon>
        <taxon>Agaricales</taxon>
        <taxon>Marasmiineae</taxon>
        <taxon>Marasmiaceae</taxon>
        <taxon>Marasmius</taxon>
    </lineage>
</organism>
<keyword evidence="4" id="KW-1185">Reference proteome</keyword>
<evidence type="ECO:0000313" key="3">
    <source>
        <dbReference type="EMBL" id="KAG7089858.1"/>
    </source>
</evidence>
<dbReference type="RefSeq" id="XP_043006328.1">
    <property type="nucleotide sequence ID" value="XM_043156541.1"/>
</dbReference>
<dbReference type="InterPro" id="IPR006721">
    <property type="entry name" value="ATP_synth_F1_esu_mt"/>
</dbReference>
<dbReference type="InterPro" id="IPR036742">
    <property type="entry name" value="ATP_synth_F1_esu_sf_mt"/>
</dbReference>
<dbReference type="Proteomes" id="UP001049176">
    <property type="component" value="Chromosome 7"/>
</dbReference>
<dbReference type="GO" id="GO:0045259">
    <property type="term" value="C:proton-transporting ATP synthase complex"/>
    <property type="evidence" value="ECO:0007669"/>
    <property type="project" value="InterPro"/>
</dbReference>
<comment type="caution">
    <text evidence="3">The sequence shown here is derived from an EMBL/GenBank/DDBJ whole genome shotgun (WGS) entry which is preliminary data.</text>
</comment>
<reference evidence="3" key="1">
    <citation type="journal article" date="2021" name="Genome Biol. Evol.">
        <title>The assembled and annotated genome of the fairy-ring fungus Marasmius oreades.</title>
        <authorList>
            <person name="Hiltunen M."/>
            <person name="Ament-Velasquez S.L."/>
            <person name="Johannesson H."/>
        </authorList>
    </citation>
    <scope>NUCLEOTIDE SEQUENCE</scope>
    <source>
        <strain evidence="3">03SP1</strain>
    </source>
</reference>
<evidence type="ECO:0000256" key="1">
    <source>
        <dbReference type="ARBA" id="ARBA00009502"/>
    </source>
</evidence>
<name>A0A9P7RUT5_9AGAR</name>
<proteinExistence type="inferred from homology"/>
<evidence type="ECO:0000256" key="2">
    <source>
        <dbReference type="SAM" id="MobiDB-lite"/>
    </source>
</evidence>
<accession>A0A9P7RUT5</accession>
<dbReference type="EMBL" id="CM032187">
    <property type="protein sequence ID" value="KAG7089858.1"/>
    <property type="molecule type" value="Genomic_DNA"/>
</dbReference>
<dbReference type="Gene3D" id="1.10.1620.20">
    <property type="entry name" value="ATP synthase, F1 complex, epsilon subunit superfamily, mitochondrial"/>
    <property type="match status" value="1"/>
</dbReference>
<comment type="similarity">
    <text evidence="1">Belongs to the eukaryotic ATPase epsilon family.</text>
</comment>
<protein>
    <recommendedName>
        <fullName evidence="5">Mitochondrial ATP synthase epsilon chain-domain-containing protein</fullName>
    </recommendedName>
</protein>
<dbReference type="PANTHER" id="PTHR12448">
    <property type="entry name" value="ATP SYNTHASE EPSILON CHAIN, MITOCHONDRIAL"/>
    <property type="match status" value="1"/>
</dbReference>
<feature type="region of interest" description="Disordered" evidence="2">
    <location>
        <begin position="51"/>
        <end position="74"/>
    </location>
</feature>
<dbReference type="Pfam" id="PF04627">
    <property type="entry name" value="ATP-synt_Eps"/>
    <property type="match status" value="1"/>
</dbReference>
<dbReference type="GO" id="GO:0046933">
    <property type="term" value="F:proton-transporting ATP synthase activity, rotational mechanism"/>
    <property type="evidence" value="ECO:0007669"/>
    <property type="project" value="InterPro"/>
</dbReference>
<evidence type="ECO:0000313" key="4">
    <source>
        <dbReference type="Proteomes" id="UP001049176"/>
    </source>
</evidence>
<dbReference type="AlphaFoldDB" id="A0A9P7RUT5"/>
<evidence type="ECO:0008006" key="5">
    <source>
        <dbReference type="Google" id="ProtNLM"/>
    </source>
</evidence>
<feature type="compositionally biased region" description="Basic and acidic residues" evidence="2">
    <location>
        <begin position="62"/>
        <end position="74"/>
    </location>
</feature>
<dbReference type="SUPFAM" id="SSF48690">
    <property type="entry name" value="Epsilon subunit of mitochondrial F1F0-ATP synthase"/>
    <property type="match status" value="1"/>
</dbReference>
<dbReference type="CDD" id="cd12153">
    <property type="entry name" value="F1-ATPase_epsilon"/>
    <property type="match status" value="1"/>
</dbReference>
<dbReference type="GO" id="GO:0042776">
    <property type="term" value="P:proton motive force-driven mitochondrial ATP synthesis"/>
    <property type="evidence" value="ECO:0007669"/>
    <property type="project" value="TreeGrafter"/>
</dbReference>
<dbReference type="OrthoDB" id="269124at2759"/>